<dbReference type="Pfam" id="PF21836">
    <property type="entry name" value="DUF6895"/>
    <property type="match status" value="1"/>
</dbReference>
<proteinExistence type="predicted"/>
<accession>A0A411ABF4</accession>
<protein>
    <recommendedName>
        <fullName evidence="1">DUF6895 domain-containing protein</fullName>
    </recommendedName>
</protein>
<name>A0A411ABF4_BACVE</name>
<evidence type="ECO:0000313" key="2">
    <source>
        <dbReference type="EMBL" id="QOY27031.1"/>
    </source>
</evidence>
<dbReference type="RefSeq" id="WP_017418697.1">
    <property type="nucleotide sequence ID" value="NZ_BDDG01000001.1"/>
</dbReference>
<organism evidence="2 3">
    <name type="scientific">Bacillus velezensis</name>
    <dbReference type="NCBI Taxonomy" id="492670"/>
    <lineage>
        <taxon>Bacteria</taxon>
        <taxon>Bacillati</taxon>
        <taxon>Bacillota</taxon>
        <taxon>Bacilli</taxon>
        <taxon>Bacillales</taxon>
        <taxon>Bacillaceae</taxon>
        <taxon>Bacillus</taxon>
        <taxon>Bacillus amyloliquefaciens group</taxon>
    </lineage>
</organism>
<dbReference type="InterPro" id="IPR054190">
    <property type="entry name" value="DUF6895"/>
</dbReference>
<dbReference type="Proteomes" id="UP000587477">
    <property type="component" value="Chromosome"/>
</dbReference>
<dbReference type="AlphaFoldDB" id="A0A411ABF4"/>
<feature type="domain" description="DUF6895" evidence="1">
    <location>
        <begin position="11"/>
        <end position="297"/>
    </location>
</feature>
<evidence type="ECO:0000313" key="3">
    <source>
        <dbReference type="Proteomes" id="UP000587477"/>
    </source>
</evidence>
<sequence>MTQEYIREIKRGALSWIVENIHYFDMNHKVANDFRWRLKTFIELIFLTNYLIRNQADDKEVAVLTEFITERLRNDQLEEFIHFDPDGLAGLAIAGEFLTLTDHPSRASVIWELEKFTAARFDCSLAKIPFRKMDLKYSLQRAGVTSEITDFSDLYHYTAAGQDIPNTYMTDHDAYSITHTIFYITDMGCSSLTDKEYHLPSLKEKVLKFLGIYICLENLDITSELLMCSSFLHIDMDKDNHKPLYEAAWNKIYQGRMKEGNIPSITYQHKPGLKGEQRREDIFKHCYHTTLVAAGAAHACLRAERND</sequence>
<dbReference type="EMBL" id="CP063687">
    <property type="protein sequence ID" value="QOY27031.1"/>
    <property type="molecule type" value="Genomic_DNA"/>
</dbReference>
<gene>
    <name evidence="2" type="ORF">BACVE_002042</name>
</gene>
<reference evidence="3" key="1">
    <citation type="submission" date="2020-10" db="EMBL/GenBank/DDBJ databases">
        <title>Complete genome sequence of Bacillus velezensis NST6.</title>
        <authorList>
            <person name="Choi J."/>
        </authorList>
    </citation>
    <scope>NUCLEOTIDE SEQUENCE [LARGE SCALE GENOMIC DNA]</scope>
    <source>
        <strain evidence="3">NST6</strain>
    </source>
</reference>
<evidence type="ECO:0000259" key="1">
    <source>
        <dbReference type="Pfam" id="PF21836"/>
    </source>
</evidence>